<feature type="non-terminal residue" evidence="1">
    <location>
        <position position="57"/>
    </location>
</feature>
<proteinExistence type="predicted"/>
<reference evidence="1" key="2">
    <citation type="submission" date="2021-10" db="EMBL/GenBank/DDBJ databases">
        <title>Phylogenomics reveals ancestral predisposition of the termite-cultivated fungus Termitomyces towards a domesticated lifestyle.</title>
        <authorList>
            <person name="Auxier B."/>
            <person name="Grum-Grzhimaylo A."/>
            <person name="Cardenas M.E."/>
            <person name="Lodge J.D."/>
            <person name="Laessoe T."/>
            <person name="Pedersen O."/>
            <person name="Smith M.E."/>
            <person name="Kuyper T.W."/>
            <person name="Franco-Molano E.A."/>
            <person name="Baroni T.J."/>
            <person name="Aanen D.K."/>
        </authorList>
    </citation>
    <scope>NUCLEOTIDE SEQUENCE</scope>
    <source>
        <strain evidence="1">D49</strain>
    </source>
</reference>
<reference evidence="1" key="1">
    <citation type="submission" date="2021-02" db="EMBL/GenBank/DDBJ databases">
        <authorList>
            <person name="Nieuwenhuis M."/>
            <person name="Van De Peppel L.J.J."/>
        </authorList>
    </citation>
    <scope>NUCLEOTIDE SEQUENCE</scope>
    <source>
        <strain evidence="1">D49</strain>
    </source>
</reference>
<organism evidence="1 2">
    <name type="scientific">Sphagnurus paluster</name>
    <dbReference type="NCBI Taxonomy" id="117069"/>
    <lineage>
        <taxon>Eukaryota</taxon>
        <taxon>Fungi</taxon>
        <taxon>Dikarya</taxon>
        <taxon>Basidiomycota</taxon>
        <taxon>Agaricomycotina</taxon>
        <taxon>Agaricomycetes</taxon>
        <taxon>Agaricomycetidae</taxon>
        <taxon>Agaricales</taxon>
        <taxon>Tricholomatineae</taxon>
        <taxon>Lyophyllaceae</taxon>
        <taxon>Sphagnurus</taxon>
    </lineage>
</organism>
<dbReference type="AlphaFoldDB" id="A0A9P7FLE9"/>
<protein>
    <submittedName>
        <fullName evidence="1">Uncharacterized protein</fullName>
    </submittedName>
</protein>
<gene>
    <name evidence="1" type="ORF">H0H81_005269</name>
</gene>
<keyword evidence="2" id="KW-1185">Reference proteome</keyword>
<name>A0A9P7FLE9_9AGAR</name>
<dbReference type="Proteomes" id="UP000717328">
    <property type="component" value="Unassembled WGS sequence"/>
</dbReference>
<sequence length="57" mass="6605">MLAPDFMHEFELGDWKAATNCRYQQVPTFGRSTIRRFSDNVAGLKKPAARNYEDLLQ</sequence>
<accession>A0A9P7FLE9</accession>
<comment type="caution">
    <text evidence="1">The sequence shown here is derived from an EMBL/GenBank/DDBJ whole genome shotgun (WGS) entry which is preliminary data.</text>
</comment>
<evidence type="ECO:0000313" key="1">
    <source>
        <dbReference type="EMBL" id="KAG5633788.1"/>
    </source>
</evidence>
<evidence type="ECO:0000313" key="2">
    <source>
        <dbReference type="Proteomes" id="UP000717328"/>
    </source>
</evidence>
<dbReference type="OrthoDB" id="3269417at2759"/>
<dbReference type="EMBL" id="JABCKI010007054">
    <property type="protein sequence ID" value="KAG5633788.1"/>
    <property type="molecule type" value="Genomic_DNA"/>
</dbReference>